<evidence type="ECO:0000256" key="1">
    <source>
        <dbReference type="ARBA" id="ARBA00009505"/>
    </source>
</evidence>
<organism evidence="3">
    <name type="scientific">Mucor ambiguus</name>
    <dbReference type="NCBI Taxonomy" id="91626"/>
    <lineage>
        <taxon>Eukaryota</taxon>
        <taxon>Fungi</taxon>
        <taxon>Fungi incertae sedis</taxon>
        <taxon>Mucoromycota</taxon>
        <taxon>Mucoromycotina</taxon>
        <taxon>Mucoromycetes</taxon>
        <taxon>Mucorales</taxon>
        <taxon>Mucorineae</taxon>
        <taxon>Mucoraceae</taxon>
        <taxon>Mucor</taxon>
    </lineage>
</organism>
<dbReference type="PANTHER" id="PTHR13299">
    <property type="entry name" value="PEROXISOMAL MEMBRANE PROTEIN PEX16"/>
    <property type="match status" value="1"/>
</dbReference>
<dbReference type="PANTHER" id="PTHR13299:SF0">
    <property type="entry name" value="PEROXISOMAL MEMBRANE PROTEIN PEX16"/>
    <property type="match status" value="1"/>
</dbReference>
<dbReference type="InterPro" id="IPR013919">
    <property type="entry name" value="Pex16"/>
</dbReference>
<dbReference type="STRING" id="91626.A0A0C9MGD9"/>
<dbReference type="Pfam" id="PF08610">
    <property type="entry name" value="Pex16"/>
    <property type="match status" value="1"/>
</dbReference>
<reference evidence="3" key="1">
    <citation type="submission" date="2014-09" db="EMBL/GenBank/DDBJ databases">
        <title>Draft genome sequence of an oleaginous Mucoromycotina fungus Mucor ambiguus NBRC6742.</title>
        <authorList>
            <person name="Takeda I."/>
            <person name="Yamane N."/>
            <person name="Morita T."/>
            <person name="Tamano K."/>
            <person name="Machida M."/>
            <person name="Baker S."/>
            <person name="Koike H."/>
        </authorList>
    </citation>
    <scope>NUCLEOTIDE SEQUENCE</scope>
    <source>
        <strain evidence="3">NBRC 6742</strain>
    </source>
</reference>
<dbReference type="GO" id="GO:0005778">
    <property type="term" value="C:peroxisomal membrane"/>
    <property type="evidence" value="ECO:0007669"/>
    <property type="project" value="UniProtKB-SubCell"/>
</dbReference>
<protein>
    <recommendedName>
        <fullName evidence="2">Peroxisomal membrane protein PEX16</fullName>
    </recommendedName>
</protein>
<dbReference type="GO" id="GO:0007031">
    <property type="term" value="P:peroxisome organization"/>
    <property type="evidence" value="ECO:0007669"/>
    <property type="project" value="UniProtKB-KW"/>
</dbReference>
<keyword evidence="4" id="KW-1185">Reference proteome</keyword>
<keyword evidence="2" id="KW-0576">Peroxisome</keyword>
<sequence length="387" mass="44278">MEYLNLYEDFLLKNASQITSIESSLRSLTYILPGRFHDAELASQALYAALNLIGLYHNSILRRAAQAHAEENKTGPVEESTFNRYLKFWSSKSKLNATASTALSVISYTQVLMEMAVLKKLGKKKQWQLIASLEAIKVMLRLTLFQTTGQRMTLYPTHLQRDVDPATLVSTGLNSNTSCKDDGWVGQRTGVIVPSLSSSIDLNNGLRNKTAHTDVTEYLLSKVLTPEKLRKPEQMVQIQKNISKLGELLYILRPLIYGKTDIMRDTFVELTLCVVLSILRWGKKSWRPWFISFLVELVSQIAVRKGYESANKGRNHMMTLEKQEFNRRLKAMVLNVMRGAFYLKITRPRLERFCNRTESKPIISMAAGVLRDYLPLWEQIYFYTSAS</sequence>
<dbReference type="EMBL" id="DF836293">
    <property type="protein sequence ID" value="GAN01043.1"/>
    <property type="molecule type" value="Genomic_DNA"/>
</dbReference>
<keyword evidence="2" id="KW-0962">Peroxisome biogenesis</keyword>
<dbReference type="Proteomes" id="UP000053815">
    <property type="component" value="Unassembled WGS sequence"/>
</dbReference>
<dbReference type="OrthoDB" id="2021143at2759"/>
<evidence type="ECO:0000313" key="3">
    <source>
        <dbReference type="EMBL" id="GAN01043.1"/>
    </source>
</evidence>
<evidence type="ECO:0000313" key="4">
    <source>
        <dbReference type="Proteomes" id="UP000053815"/>
    </source>
</evidence>
<name>A0A0C9MGD9_9FUNG</name>
<comment type="similarity">
    <text evidence="1 2">Belongs to the peroxin-16 family.</text>
</comment>
<proteinExistence type="inferred from homology"/>
<dbReference type="AlphaFoldDB" id="A0A0C9MGD9"/>
<evidence type="ECO:0000256" key="2">
    <source>
        <dbReference type="RuleBase" id="RU365003"/>
    </source>
</evidence>
<comment type="subcellular location">
    <subcellularLocation>
        <location evidence="2">Peroxisome membrane</location>
    </subcellularLocation>
</comment>
<accession>A0A0C9MGD9</accession>
<gene>
    <name evidence="3" type="ORF">MAM1_0004c00474</name>
</gene>